<gene>
    <name evidence="1" type="ORF">LCGC14_2809900</name>
</gene>
<name>A0A0F9ATL2_9ZZZZ</name>
<evidence type="ECO:0000313" key="1">
    <source>
        <dbReference type="EMBL" id="KKK81789.1"/>
    </source>
</evidence>
<dbReference type="AlphaFoldDB" id="A0A0F9ATL2"/>
<sequence>LEGESKRAAGYGACRDWTEAWAAACIAGGQSAPRAGLYRCGHVPFSARQAYAIKGITCYWAAAGPVPYPPYPRGDSIRQRVPSDVCGIQVDRNIIRTDCFGDGPVLVGTPEIKAAWYAEALAKLTESMLA</sequence>
<accession>A0A0F9ATL2</accession>
<comment type="caution">
    <text evidence="1">The sequence shown here is derived from an EMBL/GenBank/DDBJ whole genome shotgun (WGS) entry which is preliminary data.</text>
</comment>
<dbReference type="EMBL" id="LAZR01052966">
    <property type="protein sequence ID" value="KKK81789.1"/>
    <property type="molecule type" value="Genomic_DNA"/>
</dbReference>
<organism evidence="1">
    <name type="scientific">marine sediment metagenome</name>
    <dbReference type="NCBI Taxonomy" id="412755"/>
    <lineage>
        <taxon>unclassified sequences</taxon>
        <taxon>metagenomes</taxon>
        <taxon>ecological metagenomes</taxon>
    </lineage>
</organism>
<proteinExistence type="predicted"/>
<feature type="non-terminal residue" evidence="1">
    <location>
        <position position="1"/>
    </location>
</feature>
<protein>
    <submittedName>
        <fullName evidence="1">Uncharacterized protein</fullName>
    </submittedName>
</protein>
<reference evidence="1" key="1">
    <citation type="journal article" date="2015" name="Nature">
        <title>Complex archaea that bridge the gap between prokaryotes and eukaryotes.</title>
        <authorList>
            <person name="Spang A."/>
            <person name="Saw J.H."/>
            <person name="Jorgensen S.L."/>
            <person name="Zaremba-Niedzwiedzka K."/>
            <person name="Martijn J."/>
            <person name="Lind A.E."/>
            <person name="van Eijk R."/>
            <person name="Schleper C."/>
            <person name="Guy L."/>
            <person name="Ettema T.J."/>
        </authorList>
    </citation>
    <scope>NUCLEOTIDE SEQUENCE</scope>
</reference>